<feature type="region of interest" description="Disordered" evidence="1">
    <location>
        <begin position="383"/>
        <end position="413"/>
    </location>
</feature>
<evidence type="ECO:0000313" key="3">
    <source>
        <dbReference type="Proteomes" id="UP000308768"/>
    </source>
</evidence>
<feature type="compositionally biased region" description="Polar residues" evidence="1">
    <location>
        <begin position="53"/>
        <end position="79"/>
    </location>
</feature>
<feature type="compositionally biased region" description="Basic and acidic residues" evidence="1">
    <location>
        <begin position="121"/>
        <end position="136"/>
    </location>
</feature>
<feature type="non-terminal residue" evidence="2">
    <location>
        <position position="413"/>
    </location>
</feature>
<dbReference type="OrthoDB" id="5836119at2759"/>
<keyword evidence="3" id="KW-1185">Reference proteome</keyword>
<dbReference type="EMBL" id="NAJN01001355">
    <property type="protein sequence ID" value="TKA63756.1"/>
    <property type="molecule type" value="Genomic_DNA"/>
</dbReference>
<feature type="compositionally biased region" description="Low complexity" evidence="1">
    <location>
        <begin position="141"/>
        <end position="151"/>
    </location>
</feature>
<sequence length="413" mass="43969">MTPKGSGRGRGRGRSAAKATGRLSAETSGWENPDIDPAASNDSIAAPGDPKETSSATLGSSSIIGETQDIAATTSTPAPSSLRPPVERLDSLRGTGSGSGSPAPGRGKKTLKQQPKFIGRRSKEERDALEAAEAARRRARIAAAEAEANAKIAERGGFRGRGRSDRGSRGGRGRGGFMGDNLASGPFSAGTVTQGSRGFYAQRSGRRIGGRGDGSSGHRIKRESGIKIDEDGDFSMLGIPRVKSEYEGYTSSDPEDGNEVGPRTNVDTIIDLISDAEDSGEDRDVAMRQKMIGTSGLGPGLQPVRIKRVEHEDRKAGAKKGTSASAPIKIEDEAAKKDGHESHRNATAHAIDEQVSPSKSRRGKAKVKDVEFVRDERRWKGVYQEDSDRDGEVRIKEEPRDEEDGLPMLPVEN</sequence>
<proteinExistence type="predicted"/>
<dbReference type="Proteomes" id="UP000308768">
    <property type="component" value="Unassembled WGS sequence"/>
</dbReference>
<feature type="compositionally biased region" description="Basic and acidic residues" evidence="1">
    <location>
        <begin position="152"/>
        <end position="168"/>
    </location>
</feature>
<comment type="caution">
    <text evidence="2">The sequence shown here is derived from an EMBL/GenBank/DDBJ whole genome shotgun (WGS) entry which is preliminary data.</text>
</comment>
<evidence type="ECO:0000256" key="1">
    <source>
        <dbReference type="SAM" id="MobiDB-lite"/>
    </source>
</evidence>
<feature type="region of interest" description="Disordered" evidence="1">
    <location>
        <begin position="1"/>
        <end position="233"/>
    </location>
</feature>
<feature type="compositionally biased region" description="Basic and acidic residues" evidence="1">
    <location>
        <begin position="390"/>
        <end position="399"/>
    </location>
</feature>
<feature type="region of interest" description="Disordered" evidence="1">
    <location>
        <begin position="292"/>
        <end position="370"/>
    </location>
</feature>
<feature type="compositionally biased region" description="Basic and acidic residues" evidence="1">
    <location>
        <begin position="307"/>
        <end position="316"/>
    </location>
</feature>
<organism evidence="2 3">
    <name type="scientific">Cryomyces minteri</name>
    <dbReference type="NCBI Taxonomy" id="331657"/>
    <lineage>
        <taxon>Eukaryota</taxon>
        <taxon>Fungi</taxon>
        <taxon>Dikarya</taxon>
        <taxon>Ascomycota</taxon>
        <taxon>Pezizomycotina</taxon>
        <taxon>Dothideomycetes</taxon>
        <taxon>Dothideomycetes incertae sedis</taxon>
        <taxon>Cryomyces</taxon>
    </lineage>
</organism>
<accession>A0A4U0WN31</accession>
<name>A0A4U0WN31_9PEZI</name>
<gene>
    <name evidence="2" type="ORF">B0A49_08641</name>
</gene>
<protein>
    <submittedName>
        <fullName evidence="2">Uncharacterized protein</fullName>
    </submittedName>
</protein>
<feature type="compositionally biased region" description="Basic and acidic residues" evidence="1">
    <location>
        <begin position="329"/>
        <end position="344"/>
    </location>
</feature>
<evidence type="ECO:0000313" key="2">
    <source>
        <dbReference type="EMBL" id="TKA63756.1"/>
    </source>
</evidence>
<dbReference type="AlphaFoldDB" id="A0A4U0WN31"/>
<reference evidence="2 3" key="1">
    <citation type="submission" date="2017-03" db="EMBL/GenBank/DDBJ databases">
        <title>Genomes of endolithic fungi from Antarctica.</title>
        <authorList>
            <person name="Coleine C."/>
            <person name="Masonjones S."/>
            <person name="Stajich J.E."/>
        </authorList>
    </citation>
    <scope>NUCLEOTIDE SEQUENCE [LARGE SCALE GENOMIC DNA]</scope>
    <source>
        <strain evidence="2 3">CCFEE 5187</strain>
    </source>
</reference>
<dbReference type="STRING" id="331657.A0A4U0WN31"/>